<evidence type="ECO:0000313" key="2">
    <source>
        <dbReference type="EMBL" id="KAL0570965.1"/>
    </source>
</evidence>
<evidence type="ECO:0000256" key="1">
    <source>
        <dbReference type="SAM" id="MobiDB-lite"/>
    </source>
</evidence>
<protein>
    <submittedName>
        <fullName evidence="2">Uncharacterized protein</fullName>
    </submittedName>
</protein>
<sequence length="413" mass="46817">MLFGLDLVPAAHLAGWVGAIGRMYLDALSYQLDYHEDADDSLWMDTSRGVFCRGPEGPVWNVGVGFQLDDLPLDAELVKEDVLIRYLATTSVDRGVVKWLSQTYDYQVSRVRVNRPTVISTLNDTILAVESGDWRVHEDTCLGEKTELLYGTRFTLKENGCPLELGLDWEEAWCDWYAQAPSVFHAYGVSLEGDLKAYKLVLPEKLTGTLSQSKAKRQRRQKSSPIYLFLSMSTFWSFDQDGQTPIPADLCRRLGLPPWLSPETWEYTWRTSTYKALRDYQIARKFDPTTTNFAQHHGYRIYDVVKNPGLSGHFKEMDDSDPTESATAPQPREVHTESVHQTETELEDMSLGLPFGDPQREIDSHPDLKAQKYFGGFFFAVHRSVLVPSIAVELLANLRSGLQVRSWVAAIAH</sequence>
<comment type="caution">
    <text evidence="2">The sequence shown here is derived from an EMBL/GenBank/DDBJ whole genome shotgun (WGS) entry which is preliminary data.</text>
</comment>
<feature type="compositionally biased region" description="Basic and acidic residues" evidence="1">
    <location>
        <begin position="332"/>
        <end position="343"/>
    </location>
</feature>
<dbReference type="Proteomes" id="UP001465976">
    <property type="component" value="Unassembled WGS sequence"/>
</dbReference>
<feature type="region of interest" description="Disordered" evidence="1">
    <location>
        <begin position="312"/>
        <end position="344"/>
    </location>
</feature>
<name>A0ABR3F6T8_9AGAR</name>
<gene>
    <name evidence="2" type="ORF">V5O48_010994</name>
</gene>
<reference evidence="2 3" key="1">
    <citation type="submission" date="2024-02" db="EMBL/GenBank/DDBJ databases">
        <title>A draft genome for the cacao thread blight pathogen Marasmius crinis-equi.</title>
        <authorList>
            <person name="Cohen S.P."/>
            <person name="Baruah I.K."/>
            <person name="Amoako-Attah I."/>
            <person name="Bukari Y."/>
            <person name="Meinhardt L.W."/>
            <person name="Bailey B.A."/>
        </authorList>
    </citation>
    <scope>NUCLEOTIDE SEQUENCE [LARGE SCALE GENOMIC DNA]</scope>
    <source>
        <strain evidence="2 3">GH-76</strain>
    </source>
</reference>
<proteinExistence type="predicted"/>
<organism evidence="2 3">
    <name type="scientific">Marasmius crinis-equi</name>
    <dbReference type="NCBI Taxonomy" id="585013"/>
    <lineage>
        <taxon>Eukaryota</taxon>
        <taxon>Fungi</taxon>
        <taxon>Dikarya</taxon>
        <taxon>Basidiomycota</taxon>
        <taxon>Agaricomycotina</taxon>
        <taxon>Agaricomycetes</taxon>
        <taxon>Agaricomycetidae</taxon>
        <taxon>Agaricales</taxon>
        <taxon>Marasmiineae</taxon>
        <taxon>Marasmiaceae</taxon>
        <taxon>Marasmius</taxon>
    </lineage>
</organism>
<accession>A0ABR3F6T8</accession>
<keyword evidence="3" id="KW-1185">Reference proteome</keyword>
<evidence type="ECO:0000313" key="3">
    <source>
        <dbReference type="Proteomes" id="UP001465976"/>
    </source>
</evidence>
<dbReference type="EMBL" id="JBAHYK010000847">
    <property type="protein sequence ID" value="KAL0570965.1"/>
    <property type="molecule type" value="Genomic_DNA"/>
</dbReference>